<reference evidence="1 2" key="2">
    <citation type="journal article" date="2011" name="J. Bacteriol.">
        <title>Genome Sequence of Kosmotoga olearia Strain TBF 19.5.1, a Thermophilic Bacterium with a Wide Growth Temperature Range, Isolated from the Troll B Oil Platform in the North Sea.</title>
        <authorList>
            <person name="Swithers K.S."/>
            <person name="Dipippo J.L."/>
            <person name="Bruce D.C."/>
            <person name="Detter C."/>
            <person name="Tapia R."/>
            <person name="Han S."/>
            <person name="Goodwin L.A."/>
            <person name="Han J."/>
            <person name="Woyke T."/>
            <person name="Pitluck S."/>
            <person name="Pennacchio L."/>
            <person name="Nolan M."/>
            <person name="Mikhailova N."/>
            <person name="Land M.L."/>
            <person name="Nesbo C.L."/>
            <person name="Gogarten J.P."/>
            <person name="Noll K.M."/>
        </authorList>
    </citation>
    <scope>NUCLEOTIDE SEQUENCE [LARGE SCALE GENOMIC DNA]</scope>
    <source>
        <strain evidence="2">ATCC BAA-1733 / DSM 21960 / TBF 19.5.1</strain>
    </source>
</reference>
<evidence type="ECO:0000313" key="2">
    <source>
        <dbReference type="Proteomes" id="UP000002382"/>
    </source>
</evidence>
<dbReference type="Proteomes" id="UP000002382">
    <property type="component" value="Chromosome"/>
</dbReference>
<evidence type="ECO:0000313" key="1">
    <source>
        <dbReference type="EMBL" id="ACR80647.1"/>
    </source>
</evidence>
<dbReference type="HOGENOM" id="CLU_1616856_0_0_0"/>
<protein>
    <submittedName>
        <fullName evidence="1">Uncharacterized protein</fullName>
    </submittedName>
</protein>
<sequence length="164" mass="19399">MEIFLELVKVLVPPILGGAVVWFIKARIEEIKNIQEKLREERRKLYMEILSPYIKTFSNPNNVNQAIKEIKSVNYRKISFEFNFVGSDDVIRSLNSLMQYIYNIESSKEEKDDVKLLNLWGKLLLEIRKDLVNKRTKLNEFDMLKSMIKDIDELNVAQTRTRSK</sequence>
<dbReference type="RefSeq" id="WP_015869290.1">
    <property type="nucleotide sequence ID" value="NC_012785.1"/>
</dbReference>
<dbReference type="OrthoDB" id="6402399at2"/>
<reference evidence="1 2" key="1">
    <citation type="submission" date="2009-06" db="EMBL/GenBank/DDBJ databases">
        <title>Complete sequence of Thermotogales bacterium TBF 19.5.1.</title>
        <authorList>
            <consortium name="US DOE Joint Genome Institute"/>
            <person name="Lucas S."/>
            <person name="Copeland A."/>
            <person name="Lapidus A."/>
            <person name="Glavina del Rio T."/>
            <person name="Tice H."/>
            <person name="Bruce D."/>
            <person name="Goodwin L."/>
            <person name="Pitluck S."/>
            <person name="Chertkov O."/>
            <person name="Brettin T."/>
            <person name="Detter J.C."/>
            <person name="Han C."/>
            <person name="Schmutz J."/>
            <person name="Larimer F."/>
            <person name="Land M."/>
            <person name="Hauser L."/>
            <person name="Kyrpides N."/>
            <person name="Ovchinnikova G."/>
            <person name="Noll K."/>
        </authorList>
    </citation>
    <scope>NUCLEOTIDE SEQUENCE [LARGE SCALE GENOMIC DNA]</scope>
    <source>
        <strain evidence="2">ATCC BAA-1733 / DSM 21960 / TBF 19.5.1</strain>
    </source>
</reference>
<accession>C5CH44</accession>
<organism evidence="1 2">
    <name type="scientific">Kosmotoga olearia (strain ATCC BAA-1733 / DSM 21960 / TBF 19.5.1)</name>
    <dbReference type="NCBI Taxonomy" id="521045"/>
    <lineage>
        <taxon>Bacteria</taxon>
        <taxon>Thermotogati</taxon>
        <taxon>Thermotogota</taxon>
        <taxon>Thermotogae</taxon>
        <taxon>Kosmotogales</taxon>
        <taxon>Kosmotogaceae</taxon>
        <taxon>Kosmotoga</taxon>
    </lineage>
</organism>
<keyword evidence="2" id="KW-1185">Reference proteome</keyword>
<dbReference type="KEGG" id="kol:Kole_1966"/>
<proteinExistence type="predicted"/>
<dbReference type="EMBL" id="CP001634">
    <property type="protein sequence ID" value="ACR80647.1"/>
    <property type="molecule type" value="Genomic_DNA"/>
</dbReference>
<dbReference type="AlphaFoldDB" id="C5CH44"/>
<dbReference type="STRING" id="521045.Kole_1966"/>
<name>C5CH44_KOSOT</name>
<gene>
    <name evidence="1" type="ordered locus">Kole_1966</name>
</gene>